<evidence type="ECO:0000259" key="7">
    <source>
        <dbReference type="Pfam" id="PF00482"/>
    </source>
</evidence>
<dbReference type="PANTHER" id="PTHR35007:SF3">
    <property type="entry name" value="POSSIBLE CONSERVED ALANINE RICH MEMBRANE PROTEIN"/>
    <property type="match status" value="1"/>
</dbReference>
<evidence type="ECO:0000256" key="5">
    <source>
        <dbReference type="ARBA" id="ARBA00023136"/>
    </source>
</evidence>
<dbReference type="RefSeq" id="WP_093184523.1">
    <property type="nucleotide sequence ID" value="NZ_FMYH01000006.1"/>
</dbReference>
<feature type="domain" description="Type II secretion system protein GspF" evidence="7">
    <location>
        <begin position="114"/>
        <end position="239"/>
    </location>
</feature>
<name>A0A1G6T1Y5_9MICO</name>
<dbReference type="InterPro" id="IPR018076">
    <property type="entry name" value="T2SS_GspF_dom"/>
</dbReference>
<reference evidence="8 9" key="1">
    <citation type="submission" date="2016-09" db="EMBL/GenBank/DDBJ databases">
        <authorList>
            <person name="Capua I."/>
            <person name="De Benedictis P."/>
            <person name="Joannis T."/>
            <person name="Lombin L.H."/>
            <person name="Cattoli G."/>
        </authorList>
    </citation>
    <scope>NUCLEOTIDE SEQUENCE [LARGE SCALE GENOMIC DNA]</scope>
    <source>
        <strain evidence="8 9">ISLP-3</strain>
    </source>
</reference>
<comment type="subcellular location">
    <subcellularLocation>
        <location evidence="1">Cell membrane</location>
        <topology evidence="1">Multi-pass membrane protein</topology>
    </subcellularLocation>
</comment>
<dbReference type="Pfam" id="PF00482">
    <property type="entry name" value="T2SSF"/>
    <property type="match status" value="1"/>
</dbReference>
<keyword evidence="5 6" id="KW-0472">Membrane</keyword>
<evidence type="ECO:0000313" key="8">
    <source>
        <dbReference type="EMBL" id="SDD23048.1"/>
    </source>
</evidence>
<dbReference type="Proteomes" id="UP000199039">
    <property type="component" value="Unassembled WGS sequence"/>
</dbReference>
<evidence type="ECO:0000256" key="3">
    <source>
        <dbReference type="ARBA" id="ARBA00022692"/>
    </source>
</evidence>
<dbReference type="PANTHER" id="PTHR35007">
    <property type="entry name" value="INTEGRAL MEMBRANE PROTEIN-RELATED"/>
    <property type="match status" value="1"/>
</dbReference>
<keyword evidence="3 6" id="KW-0812">Transmembrane</keyword>
<keyword evidence="2" id="KW-1003">Cell membrane</keyword>
<keyword evidence="4 6" id="KW-1133">Transmembrane helix</keyword>
<dbReference type="STRING" id="1814289.SAMN05216410_3000"/>
<protein>
    <submittedName>
        <fullName evidence="8">Flp pilus assembly protein TadB</fullName>
    </submittedName>
</protein>
<evidence type="ECO:0000256" key="6">
    <source>
        <dbReference type="SAM" id="Phobius"/>
    </source>
</evidence>
<sequence length="302" mass="31544">MSQLIAALAGALIVGGLVIALTGVRTTTAPRASWHRHAAGSLRPGARRSGGSRGDARRWRWYIAAGAGVAGWLVTGWPVVGLIATASVLGMPVLLGTAKAQSRVIGRVEALEEWTRRLSDILIAGIGLEQAITSTLRICPPPIANEVGALAARFAARWSTEDALRAFADDLDDASGDLIVSALILNSRRRGPGIARILVAVADAVAEDVSVRRKIEAERAKPRATAKAITIITFAVVGVGALNGTYLQPYGDPLGQLVLALITVAFIGCLAWMRALTVSPPAPRFIARQPAAVHVAGEVGGR</sequence>
<keyword evidence="9" id="KW-1185">Reference proteome</keyword>
<evidence type="ECO:0000313" key="9">
    <source>
        <dbReference type="Proteomes" id="UP000199039"/>
    </source>
</evidence>
<evidence type="ECO:0000256" key="1">
    <source>
        <dbReference type="ARBA" id="ARBA00004651"/>
    </source>
</evidence>
<dbReference type="GO" id="GO:0005886">
    <property type="term" value="C:plasma membrane"/>
    <property type="evidence" value="ECO:0007669"/>
    <property type="project" value="UniProtKB-SubCell"/>
</dbReference>
<dbReference type="AlphaFoldDB" id="A0A1G6T1Y5"/>
<gene>
    <name evidence="8" type="ORF">SAMN05216410_3000</name>
</gene>
<feature type="transmembrane region" description="Helical" evidence="6">
    <location>
        <begin position="254"/>
        <end position="273"/>
    </location>
</feature>
<feature type="transmembrane region" description="Helical" evidence="6">
    <location>
        <begin position="61"/>
        <end position="94"/>
    </location>
</feature>
<feature type="transmembrane region" description="Helical" evidence="6">
    <location>
        <begin position="224"/>
        <end position="242"/>
    </location>
</feature>
<proteinExistence type="predicted"/>
<evidence type="ECO:0000256" key="4">
    <source>
        <dbReference type="ARBA" id="ARBA00022989"/>
    </source>
</evidence>
<organism evidence="8 9">
    <name type="scientific">Sanguibacter gelidistatuariae</name>
    <dbReference type="NCBI Taxonomy" id="1814289"/>
    <lineage>
        <taxon>Bacteria</taxon>
        <taxon>Bacillati</taxon>
        <taxon>Actinomycetota</taxon>
        <taxon>Actinomycetes</taxon>
        <taxon>Micrococcales</taxon>
        <taxon>Sanguibacteraceae</taxon>
        <taxon>Sanguibacter</taxon>
    </lineage>
</organism>
<accession>A0A1G6T1Y5</accession>
<dbReference type="OrthoDB" id="5243396at2"/>
<evidence type="ECO:0000256" key="2">
    <source>
        <dbReference type="ARBA" id="ARBA00022475"/>
    </source>
</evidence>
<dbReference type="EMBL" id="FMYH01000006">
    <property type="protein sequence ID" value="SDD23048.1"/>
    <property type="molecule type" value="Genomic_DNA"/>
</dbReference>